<gene>
    <name evidence="9" type="ORF">CHIRRI_LOCUS4199</name>
</gene>
<reference evidence="9" key="2">
    <citation type="submission" date="2022-10" db="EMBL/GenBank/DDBJ databases">
        <authorList>
            <consortium name="ENA_rothamsted_submissions"/>
            <consortium name="culmorum"/>
            <person name="King R."/>
        </authorList>
    </citation>
    <scope>NUCLEOTIDE SEQUENCE</scope>
</reference>
<dbReference type="PANTHER" id="PTHR47217:SF1">
    <property type="entry name" value="GLOBIN-LIKE PROTEIN"/>
    <property type="match status" value="1"/>
</dbReference>
<dbReference type="GO" id="GO:0020037">
    <property type="term" value="F:heme binding"/>
    <property type="evidence" value="ECO:0007669"/>
    <property type="project" value="InterPro"/>
</dbReference>
<feature type="chain" id="PRO_5040340926" description="Globin domain-containing protein" evidence="7">
    <location>
        <begin position="16"/>
        <end position="167"/>
    </location>
</feature>
<keyword evidence="1 6" id="KW-0813">Transport</keyword>
<dbReference type="GO" id="GO:0005833">
    <property type="term" value="C:hemoglobin complex"/>
    <property type="evidence" value="ECO:0007669"/>
    <property type="project" value="InterPro"/>
</dbReference>
<evidence type="ECO:0000256" key="1">
    <source>
        <dbReference type="ARBA" id="ARBA00022448"/>
    </source>
</evidence>
<dbReference type="InterPro" id="IPR000971">
    <property type="entry name" value="Globin"/>
</dbReference>
<dbReference type="CDD" id="cd01040">
    <property type="entry name" value="Mb-like"/>
    <property type="match status" value="1"/>
</dbReference>
<evidence type="ECO:0000259" key="8">
    <source>
        <dbReference type="PROSITE" id="PS01033"/>
    </source>
</evidence>
<dbReference type="PANTHER" id="PTHR47217">
    <property type="entry name" value="GLOBIN-LIKE PROTEIN"/>
    <property type="match status" value="1"/>
</dbReference>
<keyword evidence="3 6" id="KW-0561">Oxygen transport</keyword>
<dbReference type="EMBL" id="OU895877">
    <property type="protein sequence ID" value="CAG9801268.1"/>
    <property type="molecule type" value="Genomic_DNA"/>
</dbReference>
<evidence type="ECO:0000256" key="6">
    <source>
        <dbReference type="RuleBase" id="RU000356"/>
    </source>
</evidence>
<dbReference type="InterPro" id="IPR012292">
    <property type="entry name" value="Globin/Proto"/>
</dbReference>
<keyword evidence="5" id="KW-0408">Iron</keyword>
<dbReference type="Pfam" id="PF00042">
    <property type="entry name" value="Globin"/>
    <property type="match status" value="1"/>
</dbReference>
<evidence type="ECO:0000256" key="5">
    <source>
        <dbReference type="ARBA" id="ARBA00023004"/>
    </source>
</evidence>
<evidence type="ECO:0000256" key="3">
    <source>
        <dbReference type="ARBA" id="ARBA00022621"/>
    </source>
</evidence>
<name>A0A9N9RQI8_9DIPT</name>
<dbReference type="OrthoDB" id="6334282at2759"/>
<comment type="similarity">
    <text evidence="6">Belongs to the globin family.</text>
</comment>
<dbReference type="Gene3D" id="1.10.490.10">
    <property type="entry name" value="Globins"/>
    <property type="match status" value="1"/>
</dbReference>
<dbReference type="PROSITE" id="PS01033">
    <property type="entry name" value="GLOBIN"/>
    <property type="match status" value="1"/>
</dbReference>
<protein>
    <recommendedName>
        <fullName evidence="8">Globin domain-containing protein</fullName>
    </recommendedName>
</protein>
<evidence type="ECO:0000256" key="7">
    <source>
        <dbReference type="SAM" id="SignalP"/>
    </source>
</evidence>
<dbReference type="PRINTS" id="PR00611">
    <property type="entry name" value="ERYTHCRUORIN"/>
</dbReference>
<evidence type="ECO:0000313" key="10">
    <source>
        <dbReference type="Proteomes" id="UP001153620"/>
    </source>
</evidence>
<feature type="domain" description="Globin" evidence="8">
    <location>
        <begin position="21"/>
        <end position="163"/>
    </location>
</feature>
<dbReference type="AlphaFoldDB" id="A0A9N9RQI8"/>
<evidence type="ECO:0000256" key="4">
    <source>
        <dbReference type="ARBA" id="ARBA00022723"/>
    </source>
</evidence>
<accession>A0A9N9RQI8</accession>
<dbReference type="GO" id="GO:0046872">
    <property type="term" value="F:metal ion binding"/>
    <property type="evidence" value="ECO:0007669"/>
    <property type="project" value="UniProtKB-KW"/>
</dbReference>
<evidence type="ECO:0000313" key="9">
    <source>
        <dbReference type="EMBL" id="CAG9801268.1"/>
    </source>
</evidence>
<dbReference type="InterPro" id="IPR002336">
    <property type="entry name" value="Erythrocruorin"/>
</dbReference>
<evidence type="ECO:0000256" key="2">
    <source>
        <dbReference type="ARBA" id="ARBA00022617"/>
    </source>
</evidence>
<keyword evidence="2 6" id="KW-0349">Heme</keyword>
<keyword evidence="4" id="KW-0479">Metal-binding</keyword>
<dbReference type="Proteomes" id="UP001153620">
    <property type="component" value="Chromosome 1"/>
</dbReference>
<dbReference type="GO" id="GO:0019825">
    <property type="term" value="F:oxygen binding"/>
    <property type="evidence" value="ECO:0007669"/>
    <property type="project" value="InterPro"/>
</dbReference>
<dbReference type="SUPFAM" id="SSF46458">
    <property type="entry name" value="Globin-like"/>
    <property type="match status" value="1"/>
</dbReference>
<dbReference type="InterPro" id="IPR044399">
    <property type="entry name" value="Mb-like_M"/>
</dbReference>
<keyword evidence="7" id="KW-0732">Signal</keyword>
<sequence>MKFIILALCVVAAAADPHWFMMDATEVDSVKHTWESVKHNEVDILYAIFKAYPDIMAKFPQFVGKDLEKIKDSGPFAVHAGRIVGFFGEYITLLGKESTQPAIKTLLNEMGQNHKGRGIPKTQFNEFKTAVMSYLSTHGDGYNAHYFDDVFDKMYFVIFSNLDGHPV</sequence>
<reference evidence="9" key="1">
    <citation type="submission" date="2022-01" db="EMBL/GenBank/DDBJ databases">
        <authorList>
            <person name="King R."/>
        </authorList>
    </citation>
    <scope>NUCLEOTIDE SEQUENCE</scope>
</reference>
<feature type="signal peptide" evidence="7">
    <location>
        <begin position="1"/>
        <end position="15"/>
    </location>
</feature>
<proteinExistence type="inferred from homology"/>
<dbReference type="GO" id="GO:0005576">
    <property type="term" value="C:extracellular region"/>
    <property type="evidence" value="ECO:0007669"/>
    <property type="project" value="InterPro"/>
</dbReference>
<dbReference type="GO" id="GO:0005344">
    <property type="term" value="F:oxygen carrier activity"/>
    <property type="evidence" value="ECO:0007669"/>
    <property type="project" value="UniProtKB-KW"/>
</dbReference>
<dbReference type="InterPro" id="IPR009050">
    <property type="entry name" value="Globin-like_sf"/>
</dbReference>
<organism evidence="9 10">
    <name type="scientific">Chironomus riparius</name>
    <dbReference type="NCBI Taxonomy" id="315576"/>
    <lineage>
        <taxon>Eukaryota</taxon>
        <taxon>Metazoa</taxon>
        <taxon>Ecdysozoa</taxon>
        <taxon>Arthropoda</taxon>
        <taxon>Hexapoda</taxon>
        <taxon>Insecta</taxon>
        <taxon>Pterygota</taxon>
        <taxon>Neoptera</taxon>
        <taxon>Endopterygota</taxon>
        <taxon>Diptera</taxon>
        <taxon>Nematocera</taxon>
        <taxon>Chironomoidea</taxon>
        <taxon>Chironomidae</taxon>
        <taxon>Chironominae</taxon>
        <taxon>Chironomus</taxon>
    </lineage>
</organism>
<keyword evidence="10" id="KW-1185">Reference proteome</keyword>